<dbReference type="EMBL" id="LGUG01000002">
    <property type="protein sequence ID" value="KON99199.1"/>
    <property type="molecule type" value="Genomic_DNA"/>
</dbReference>
<evidence type="ECO:0008006" key="6">
    <source>
        <dbReference type="Google" id="ProtNLM"/>
    </source>
</evidence>
<gene>
    <name evidence="2" type="ORF">AF333_00175</name>
    <name evidence="3" type="ORF">SAMN04487909_105258</name>
</gene>
<keyword evidence="4" id="KW-1185">Reference proteome</keyword>
<feature type="signal peptide" evidence="1">
    <location>
        <begin position="1"/>
        <end position="18"/>
    </location>
</feature>
<dbReference type="RefSeq" id="WP_043063919.1">
    <property type="nucleotide sequence ID" value="NZ_BJOA01000073.1"/>
</dbReference>
<name>A0A0D1VI41_ANEMI</name>
<dbReference type="Proteomes" id="UP000037269">
    <property type="component" value="Unassembled WGS sequence"/>
</dbReference>
<reference evidence="2 4" key="1">
    <citation type="submission" date="2015-07" db="EMBL/GenBank/DDBJ databases">
        <title>Fjat-14205 dsm 2895.</title>
        <authorList>
            <person name="Liu B."/>
            <person name="Wang J."/>
            <person name="Zhu Y."/>
            <person name="Liu G."/>
            <person name="Chen Q."/>
            <person name="Chen Z."/>
            <person name="Lan J."/>
            <person name="Che J."/>
            <person name="Ge C."/>
            <person name="Shi H."/>
            <person name="Pan Z."/>
            <person name="Liu X."/>
        </authorList>
    </citation>
    <scope>NUCLEOTIDE SEQUENCE [LARGE SCALE GENOMIC DNA]</scope>
    <source>
        <strain evidence="2 4">DSM 2895</strain>
    </source>
</reference>
<dbReference type="OrthoDB" id="2679994at2"/>
<evidence type="ECO:0000256" key="1">
    <source>
        <dbReference type="SAM" id="SignalP"/>
    </source>
</evidence>
<dbReference type="PROSITE" id="PS51257">
    <property type="entry name" value="PROKAR_LIPOPROTEIN"/>
    <property type="match status" value="1"/>
</dbReference>
<keyword evidence="1" id="KW-0732">Signal</keyword>
<evidence type="ECO:0000313" key="3">
    <source>
        <dbReference type="EMBL" id="SDI60357.1"/>
    </source>
</evidence>
<evidence type="ECO:0000313" key="5">
    <source>
        <dbReference type="Proteomes" id="UP000182836"/>
    </source>
</evidence>
<reference evidence="3 5" key="2">
    <citation type="submission" date="2016-10" db="EMBL/GenBank/DDBJ databases">
        <authorList>
            <person name="de Groot N.N."/>
        </authorList>
    </citation>
    <scope>NUCLEOTIDE SEQUENCE [LARGE SCALE GENOMIC DNA]</scope>
    <source>
        <strain evidence="3 5">DSM 2895</strain>
    </source>
</reference>
<sequence length="171" mass="18640">MRWQRIGASLFIVGSLLAAGTGCSSIDTNASSAQTVEAKNWVKQQMKTKQTSISEWEKAAAHAKSAPADQAIAQLAVNILSKNVASLIEENGNNKPALLASVMKKENQTKSTNLPSLASLALKEKSQLDSGKTMYRLEGRVFTSVPDKLYPVTIIVRVDKQGEIEYFEIEK</sequence>
<accession>A0A0D1VI41</accession>
<evidence type="ECO:0000313" key="2">
    <source>
        <dbReference type="EMBL" id="KON99199.1"/>
    </source>
</evidence>
<feature type="chain" id="PRO_5038208524" description="Lipoprotein" evidence="1">
    <location>
        <begin position="19"/>
        <end position="171"/>
    </location>
</feature>
<dbReference type="Proteomes" id="UP000182836">
    <property type="component" value="Unassembled WGS sequence"/>
</dbReference>
<evidence type="ECO:0000313" key="4">
    <source>
        <dbReference type="Proteomes" id="UP000037269"/>
    </source>
</evidence>
<dbReference type="PATRIC" id="fig|47500.8.peg.1347"/>
<dbReference type="AlphaFoldDB" id="A0A0D1VI41"/>
<dbReference type="EMBL" id="FNED01000005">
    <property type="protein sequence ID" value="SDI60357.1"/>
    <property type="molecule type" value="Genomic_DNA"/>
</dbReference>
<organism evidence="2 4">
    <name type="scientific">Aneurinibacillus migulanus</name>
    <name type="common">Bacillus migulanus</name>
    <dbReference type="NCBI Taxonomy" id="47500"/>
    <lineage>
        <taxon>Bacteria</taxon>
        <taxon>Bacillati</taxon>
        <taxon>Bacillota</taxon>
        <taxon>Bacilli</taxon>
        <taxon>Bacillales</taxon>
        <taxon>Paenibacillaceae</taxon>
        <taxon>Aneurinibacillus group</taxon>
        <taxon>Aneurinibacillus</taxon>
    </lineage>
</organism>
<dbReference type="GeneID" id="42303631"/>
<proteinExistence type="predicted"/>
<protein>
    <recommendedName>
        <fullName evidence="6">Lipoprotein</fullName>
    </recommendedName>
</protein>